<gene>
    <name evidence="1" type="ORF">DP939_09185</name>
</gene>
<sequence length="156" mass="16993">MSEQWSDEELLARLGAALKAVDSVPRDFVEAARTAFAWRNIDAELAELAELAYDSEFGDESALALTRAADSASLRALTFVSRELTIEIEVNEDTLIGQLVPPQPGRIHLRAESGAVCETTIDEVGFFAIDAKPAERFRLHCRTSAGIAVSTGWITL</sequence>
<dbReference type="OrthoDB" id="5193241at2"/>
<evidence type="ECO:0000313" key="1">
    <source>
        <dbReference type="EMBL" id="RBQ19999.1"/>
    </source>
</evidence>
<evidence type="ECO:0000313" key="2">
    <source>
        <dbReference type="Proteomes" id="UP000253303"/>
    </source>
</evidence>
<accession>A0A366M328</accession>
<dbReference type="Proteomes" id="UP000253303">
    <property type="component" value="Unassembled WGS sequence"/>
</dbReference>
<dbReference type="RefSeq" id="WP_113980204.1">
    <property type="nucleotide sequence ID" value="NZ_QMEY01000003.1"/>
</dbReference>
<dbReference type="EMBL" id="QMEY01000003">
    <property type="protein sequence ID" value="RBQ19999.1"/>
    <property type="molecule type" value="Genomic_DNA"/>
</dbReference>
<name>A0A366M328_9ACTN</name>
<organism evidence="1 2">
    <name type="scientific">Spongiactinospora rosea</name>
    <dbReference type="NCBI Taxonomy" id="2248750"/>
    <lineage>
        <taxon>Bacteria</taxon>
        <taxon>Bacillati</taxon>
        <taxon>Actinomycetota</taxon>
        <taxon>Actinomycetes</taxon>
        <taxon>Streptosporangiales</taxon>
        <taxon>Streptosporangiaceae</taxon>
        <taxon>Spongiactinospora</taxon>
    </lineage>
</organism>
<proteinExistence type="predicted"/>
<reference evidence="1 2" key="1">
    <citation type="submission" date="2018-06" db="EMBL/GenBank/DDBJ databases">
        <title>Sphaerisporangium craniellae sp. nov., isolated from a marine sponge in the South China Sea.</title>
        <authorList>
            <person name="Li L."/>
        </authorList>
    </citation>
    <scope>NUCLEOTIDE SEQUENCE [LARGE SCALE GENOMIC DNA]</scope>
    <source>
        <strain evidence="1 2">LHW63015</strain>
    </source>
</reference>
<protein>
    <submittedName>
        <fullName evidence="1">Uncharacterized protein</fullName>
    </submittedName>
</protein>
<comment type="caution">
    <text evidence="1">The sequence shown here is derived from an EMBL/GenBank/DDBJ whole genome shotgun (WGS) entry which is preliminary data.</text>
</comment>
<keyword evidence="2" id="KW-1185">Reference proteome</keyword>
<dbReference type="AlphaFoldDB" id="A0A366M328"/>